<dbReference type="SUPFAM" id="SSF50891">
    <property type="entry name" value="Cyclophilin-like"/>
    <property type="match status" value="1"/>
</dbReference>
<dbReference type="PIRSF" id="PIRSF001467">
    <property type="entry name" value="Peptidylpro_ismrse"/>
    <property type="match status" value="1"/>
</dbReference>
<dbReference type="EC" id="5.2.1.8" evidence="7"/>
<dbReference type="FunFam" id="2.40.100.10:FF:000004">
    <property type="entry name" value="Peptidyl-prolyl cis-trans isomerase"/>
    <property type="match status" value="1"/>
</dbReference>
<dbReference type="KEGG" id="apel:CA267_016600"/>
<dbReference type="RefSeq" id="WP_075609750.1">
    <property type="nucleotide sequence ID" value="NZ_CP052766.1"/>
</dbReference>
<dbReference type="GO" id="GO:0006457">
    <property type="term" value="P:protein folding"/>
    <property type="evidence" value="ECO:0007669"/>
    <property type="project" value="InterPro"/>
</dbReference>
<gene>
    <name evidence="9" type="ORF">CA267_016600</name>
</gene>
<dbReference type="InterPro" id="IPR029000">
    <property type="entry name" value="Cyclophilin-like_dom_sf"/>
</dbReference>
<protein>
    <recommendedName>
        <fullName evidence="7">Peptidyl-prolyl cis-trans isomerase</fullName>
        <shortName evidence="7">PPIase</shortName>
        <ecNumber evidence="7">5.2.1.8</ecNumber>
    </recommendedName>
</protein>
<dbReference type="GO" id="GO:0005737">
    <property type="term" value="C:cytoplasm"/>
    <property type="evidence" value="ECO:0007669"/>
    <property type="project" value="UniProtKB-SubCell"/>
</dbReference>
<evidence type="ECO:0000256" key="5">
    <source>
        <dbReference type="ARBA" id="ARBA00023110"/>
    </source>
</evidence>
<dbReference type="InterPro" id="IPR044665">
    <property type="entry name" value="E_coli_cyclophilin_A-like"/>
</dbReference>
<dbReference type="InterPro" id="IPR024936">
    <property type="entry name" value="Cyclophilin-type_PPIase"/>
</dbReference>
<comment type="subcellular location">
    <subcellularLocation>
        <location evidence="2">Cytoplasm</location>
    </subcellularLocation>
</comment>
<dbReference type="Proteomes" id="UP000219285">
    <property type="component" value="Chromosome"/>
</dbReference>
<reference evidence="9 10" key="2">
    <citation type="submission" date="2020-04" db="EMBL/GenBank/DDBJ databases">
        <title>Complete genome sequence of Alteromonas pelagimontana 5.12T.</title>
        <authorList>
            <person name="Sinha R.K."/>
            <person name="Krishnan K.P."/>
            <person name="Kurian J.P."/>
        </authorList>
    </citation>
    <scope>NUCLEOTIDE SEQUENCE [LARGE SCALE GENOMIC DNA]</scope>
    <source>
        <strain evidence="9 10">5.12</strain>
    </source>
</reference>
<proteinExistence type="inferred from homology"/>
<dbReference type="AlphaFoldDB" id="A0A6M4MI20"/>
<evidence type="ECO:0000256" key="1">
    <source>
        <dbReference type="ARBA" id="ARBA00002388"/>
    </source>
</evidence>
<accession>A0A6M4MI20</accession>
<dbReference type="Gene3D" id="2.40.100.10">
    <property type="entry name" value="Cyclophilin-like"/>
    <property type="match status" value="1"/>
</dbReference>
<comment type="similarity">
    <text evidence="3 7">Belongs to the cyclophilin-type PPIase family.</text>
</comment>
<evidence type="ECO:0000256" key="3">
    <source>
        <dbReference type="ARBA" id="ARBA00007365"/>
    </source>
</evidence>
<dbReference type="CDD" id="cd01920">
    <property type="entry name" value="cyclophilin_EcCYP_like"/>
    <property type="match status" value="1"/>
</dbReference>
<evidence type="ECO:0000256" key="6">
    <source>
        <dbReference type="ARBA" id="ARBA00023235"/>
    </source>
</evidence>
<dbReference type="PROSITE" id="PS00170">
    <property type="entry name" value="CSA_PPIASE_1"/>
    <property type="match status" value="1"/>
</dbReference>
<dbReference type="OrthoDB" id="9807797at2"/>
<dbReference type="InterPro" id="IPR002130">
    <property type="entry name" value="Cyclophilin-type_PPIase_dom"/>
</dbReference>
<dbReference type="EMBL" id="CP052766">
    <property type="protein sequence ID" value="QJR82255.1"/>
    <property type="molecule type" value="Genomic_DNA"/>
</dbReference>
<evidence type="ECO:0000259" key="8">
    <source>
        <dbReference type="PROSITE" id="PS50072"/>
    </source>
</evidence>
<dbReference type="GO" id="GO:0003755">
    <property type="term" value="F:peptidyl-prolyl cis-trans isomerase activity"/>
    <property type="evidence" value="ECO:0007669"/>
    <property type="project" value="UniProtKB-UniRule"/>
</dbReference>
<feature type="domain" description="PPIase cyclophilin-type" evidence="8">
    <location>
        <begin position="1"/>
        <end position="162"/>
    </location>
</feature>
<keyword evidence="6 7" id="KW-0413">Isomerase</keyword>
<evidence type="ECO:0000313" key="9">
    <source>
        <dbReference type="EMBL" id="QJR82255.1"/>
    </source>
</evidence>
<dbReference type="InterPro" id="IPR020892">
    <property type="entry name" value="Cyclophilin-type_PPIase_CS"/>
</dbReference>
<reference evidence="10" key="1">
    <citation type="submission" date="2014-12" db="EMBL/GenBank/DDBJ databases">
        <title>Complete genome sequence of a multi-drug resistant Klebsiella pneumoniae.</title>
        <authorList>
            <person name="Hua X."/>
            <person name="Chen Q."/>
            <person name="Li X."/>
            <person name="Feng Y."/>
            <person name="Ruan Z."/>
            <person name="Yu Y."/>
        </authorList>
    </citation>
    <scope>NUCLEOTIDE SEQUENCE [LARGE SCALE GENOMIC DNA]</scope>
    <source>
        <strain evidence="10">5.12</strain>
    </source>
</reference>
<organism evidence="9 10">
    <name type="scientific">Alteromonas pelagimontana</name>
    <dbReference type="NCBI Taxonomy" id="1858656"/>
    <lineage>
        <taxon>Bacteria</taxon>
        <taxon>Pseudomonadati</taxon>
        <taxon>Pseudomonadota</taxon>
        <taxon>Gammaproteobacteria</taxon>
        <taxon>Alteromonadales</taxon>
        <taxon>Alteromonadaceae</taxon>
        <taxon>Alteromonas/Salinimonas group</taxon>
        <taxon>Alteromonas</taxon>
    </lineage>
</organism>
<evidence type="ECO:0000256" key="4">
    <source>
        <dbReference type="ARBA" id="ARBA00022490"/>
    </source>
</evidence>
<comment type="catalytic activity">
    <reaction evidence="7">
        <text>[protein]-peptidylproline (omega=180) = [protein]-peptidylproline (omega=0)</text>
        <dbReference type="Rhea" id="RHEA:16237"/>
        <dbReference type="Rhea" id="RHEA-COMP:10747"/>
        <dbReference type="Rhea" id="RHEA-COMP:10748"/>
        <dbReference type="ChEBI" id="CHEBI:83833"/>
        <dbReference type="ChEBI" id="CHEBI:83834"/>
        <dbReference type="EC" id="5.2.1.8"/>
    </reaction>
</comment>
<dbReference type="Pfam" id="PF00160">
    <property type="entry name" value="Pro_isomerase"/>
    <property type="match status" value="1"/>
</dbReference>
<dbReference type="PANTHER" id="PTHR43246">
    <property type="entry name" value="PEPTIDYL-PROLYL CIS-TRANS ISOMERASE CYP38, CHLOROPLASTIC"/>
    <property type="match status" value="1"/>
</dbReference>
<evidence type="ECO:0000256" key="7">
    <source>
        <dbReference type="RuleBase" id="RU363019"/>
    </source>
</evidence>
<evidence type="ECO:0000313" key="10">
    <source>
        <dbReference type="Proteomes" id="UP000219285"/>
    </source>
</evidence>
<keyword evidence="10" id="KW-1185">Reference proteome</keyword>
<keyword evidence="4" id="KW-0963">Cytoplasm</keyword>
<keyword evidence="5 7" id="KW-0697">Rotamase</keyword>
<comment type="function">
    <text evidence="1 7">PPIases accelerate the folding of proteins. It catalyzes the cis-trans isomerization of proline imidic peptide bonds in oligopeptides.</text>
</comment>
<dbReference type="PROSITE" id="PS50072">
    <property type="entry name" value="CSA_PPIASE_2"/>
    <property type="match status" value="1"/>
</dbReference>
<name>A0A6M4MI20_9ALTE</name>
<dbReference type="PRINTS" id="PR00153">
    <property type="entry name" value="CSAPPISMRASE"/>
</dbReference>
<sequence length="165" mass="18039">MVTLKTNYGDITLTLFADKAPNTVENFLNYVKKGFYDNTIFHRVIDGFMIQGGGFTADMEQKTNDAPIANEANNGVANEAGTIAMARTNDPHSATAQFFINIKDNDFLNFTSESVNGWGYCAFGKVTEGMDVVEKIKNVKTGTSGFHQDVPVEPVIIEKAVITEA</sequence>
<evidence type="ECO:0000256" key="2">
    <source>
        <dbReference type="ARBA" id="ARBA00004496"/>
    </source>
</evidence>